<organism evidence="4 5">
    <name type="scientific">Poseidonibacter parvus</name>
    <dbReference type="NCBI Taxonomy" id="1850254"/>
    <lineage>
        <taxon>Bacteria</taxon>
        <taxon>Pseudomonadati</taxon>
        <taxon>Campylobacterota</taxon>
        <taxon>Epsilonproteobacteria</taxon>
        <taxon>Campylobacterales</taxon>
        <taxon>Arcobacteraceae</taxon>
        <taxon>Poseidonibacter</taxon>
    </lineage>
</organism>
<evidence type="ECO:0000256" key="1">
    <source>
        <dbReference type="ARBA" id="ARBA00022737"/>
    </source>
</evidence>
<dbReference type="EMBL" id="CP019070">
    <property type="protein sequence ID" value="APW65972.1"/>
    <property type="molecule type" value="Genomic_DNA"/>
</dbReference>
<sequence length="157" mass="17989">MISITQDEEQRYLQLQEMALDFARHGNVFELSKMIDAGLNIDLCDTKGNTLLMLASYNNQEEVVTYLIQNNASIDKRNDRGQTPLAGVCFKGYLNIVKILVENGANKYANNGMGTTPITFASLFGHKDIYEYLTNNKRNKFYTWLNTSMFYIKSLFK</sequence>
<accession>A0A1P8KN20</accession>
<dbReference type="AlphaFoldDB" id="A0A1P8KN20"/>
<dbReference type="OrthoDB" id="671583at2"/>
<dbReference type="PROSITE" id="PS50088">
    <property type="entry name" value="ANK_REPEAT"/>
    <property type="match status" value="2"/>
</dbReference>
<feature type="repeat" description="ANK" evidence="3">
    <location>
        <begin position="47"/>
        <end position="79"/>
    </location>
</feature>
<reference evidence="4 5" key="1">
    <citation type="submission" date="2017-01" db="EMBL/GenBank/DDBJ databases">
        <title>Genome sequencing of Arcobacter sp. LPB0137.</title>
        <authorList>
            <person name="Lee G.-W."/>
            <person name="Yi H."/>
        </authorList>
    </citation>
    <scope>NUCLEOTIDE SEQUENCE [LARGE SCALE GENOMIC DNA]</scope>
    <source>
        <strain evidence="4 5">LPB0137</strain>
    </source>
</reference>
<dbReference type="InterPro" id="IPR036770">
    <property type="entry name" value="Ankyrin_rpt-contain_sf"/>
</dbReference>
<dbReference type="PANTHER" id="PTHR24188:SF29">
    <property type="entry name" value="GH09064P"/>
    <property type="match status" value="1"/>
</dbReference>
<keyword evidence="1" id="KW-0677">Repeat</keyword>
<gene>
    <name evidence="4" type="ORF">LPB137_08930</name>
</gene>
<proteinExistence type="predicted"/>
<evidence type="ECO:0000313" key="4">
    <source>
        <dbReference type="EMBL" id="APW65972.1"/>
    </source>
</evidence>
<dbReference type="SUPFAM" id="SSF48403">
    <property type="entry name" value="Ankyrin repeat"/>
    <property type="match status" value="1"/>
</dbReference>
<dbReference type="Pfam" id="PF13637">
    <property type="entry name" value="Ank_4"/>
    <property type="match status" value="1"/>
</dbReference>
<keyword evidence="5" id="KW-1185">Reference proteome</keyword>
<dbReference type="Gene3D" id="1.25.40.20">
    <property type="entry name" value="Ankyrin repeat-containing domain"/>
    <property type="match status" value="1"/>
</dbReference>
<evidence type="ECO:0000256" key="2">
    <source>
        <dbReference type="ARBA" id="ARBA00023043"/>
    </source>
</evidence>
<dbReference type="RefSeq" id="WP_076087203.1">
    <property type="nucleotide sequence ID" value="NZ_CP019070.1"/>
</dbReference>
<name>A0A1P8KN20_9BACT</name>
<dbReference type="Proteomes" id="UP000186074">
    <property type="component" value="Chromosome"/>
</dbReference>
<keyword evidence="2 3" id="KW-0040">ANK repeat</keyword>
<dbReference type="STRING" id="1850254.LPB137_08930"/>
<dbReference type="Pfam" id="PF12796">
    <property type="entry name" value="Ank_2"/>
    <property type="match status" value="1"/>
</dbReference>
<evidence type="ECO:0000313" key="5">
    <source>
        <dbReference type="Proteomes" id="UP000186074"/>
    </source>
</evidence>
<protein>
    <submittedName>
        <fullName evidence="4">Uncharacterized protein</fullName>
    </submittedName>
</protein>
<dbReference type="SMART" id="SM00248">
    <property type="entry name" value="ANK"/>
    <property type="match status" value="3"/>
</dbReference>
<dbReference type="InterPro" id="IPR002110">
    <property type="entry name" value="Ankyrin_rpt"/>
</dbReference>
<feature type="repeat" description="ANK" evidence="3">
    <location>
        <begin position="80"/>
        <end position="112"/>
    </location>
</feature>
<evidence type="ECO:0000256" key="3">
    <source>
        <dbReference type="PROSITE-ProRule" id="PRU00023"/>
    </source>
</evidence>
<dbReference type="PANTHER" id="PTHR24188">
    <property type="entry name" value="ANKYRIN REPEAT PROTEIN"/>
    <property type="match status" value="1"/>
</dbReference>
<dbReference type="KEGG" id="alp:LPB137_08930"/>
<dbReference type="PROSITE" id="PS50297">
    <property type="entry name" value="ANK_REP_REGION"/>
    <property type="match status" value="2"/>
</dbReference>